<gene>
    <name evidence="1" type="ORF">SNE25_29480</name>
</gene>
<protein>
    <recommendedName>
        <fullName evidence="3">HNH endonuclease 5 domain-containing protein</fullName>
    </recommendedName>
</protein>
<organism evidence="1 2">
    <name type="scientific">Mucilaginibacter sabulilitoris</name>
    <dbReference type="NCBI Taxonomy" id="1173583"/>
    <lineage>
        <taxon>Bacteria</taxon>
        <taxon>Pseudomonadati</taxon>
        <taxon>Bacteroidota</taxon>
        <taxon>Sphingobacteriia</taxon>
        <taxon>Sphingobacteriales</taxon>
        <taxon>Sphingobacteriaceae</taxon>
        <taxon>Mucilaginibacter</taxon>
    </lineage>
</organism>
<proteinExistence type="predicted"/>
<keyword evidence="2" id="KW-1185">Reference proteome</keyword>
<reference evidence="1 2" key="1">
    <citation type="submission" date="2023-11" db="EMBL/GenBank/DDBJ databases">
        <title>Analysis of the Genomes of Mucilaginibacter gossypii cycad 4 and M. sabulilitoris SNA2: microbes with the potential for plant growth promotion.</title>
        <authorList>
            <person name="Hirsch A.M."/>
            <person name="Humm E."/>
            <person name="Rubbi M."/>
            <person name="Del Vecchio G."/>
            <person name="Ha S.M."/>
            <person name="Pellegrini M."/>
            <person name="Gunsalus R.P."/>
        </authorList>
    </citation>
    <scope>NUCLEOTIDE SEQUENCE [LARGE SCALE GENOMIC DNA]</scope>
    <source>
        <strain evidence="1 2">SNA2</strain>
    </source>
</reference>
<name>A0ABZ0TL69_9SPHI</name>
<dbReference type="EMBL" id="CP139558">
    <property type="protein sequence ID" value="WPU93456.1"/>
    <property type="molecule type" value="Genomic_DNA"/>
</dbReference>
<dbReference type="Proteomes" id="UP001324380">
    <property type="component" value="Chromosome"/>
</dbReference>
<evidence type="ECO:0000313" key="1">
    <source>
        <dbReference type="EMBL" id="WPU93456.1"/>
    </source>
</evidence>
<evidence type="ECO:0008006" key="3">
    <source>
        <dbReference type="Google" id="ProtNLM"/>
    </source>
</evidence>
<accession>A0ABZ0TL69</accession>
<sequence>MSNAQIGICKLCGTKAKLTYEHVPPKKAYNTNRFYIFPSDSSIDDPFLKNPRGRPEQGGIGYYSLCETCNNNTGGWYGNAYIEFVNQAVYRLRLADAQYVNGDPYIIHPLKVIKQIMSFFVTLGSINYSENFPDLTEFVLNKSSRILPPNYQVFMYYNDSSNYRYMADNFVYDKGIIQNYSEIAHFPFGFLLSFKKTDVPIDNRLVDITSWKNYPFERKNIRLSIPAVKLPVELAMFPGDYRTREEIETTIKESTERFGTR</sequence>
<evidence type="ECO:0000313" key="2">
    <source>
        <dbReference type="Proteomes" id="UP001324380"/>
    </source>
</evidence>
<dbReference type="RefSeq" id="WP_321562592.1">
    <property type="nucleotide sequence ID" value="NZ_CP139558.1"/>
</dbReference>